<evidence type="ECO:0000313" key="2">
    <source>
        <dbReference type="EMBL" id="RLJ70502.1"/>
    </source>
</evidence>
<dbReference type="EMBL" id="RCCJ01000001">
    <property type="protein sequence ID" value="RLJ70502.1"/>
    <property type="molecule type" value="Genomic_DNA"/>
</dbReference>
<name>A0A497XTP1_9AQUI</name>
<proteinExistence type="predicted"/>
<feature type="transmembrane region" description="Helical" evidence="1">
    <location>
        <begin position="94"/>
        <end position="118"/>
    </location>
</feature>
<keyword evidence="1" id="KW-0812">Transmembrane</keyword>
<feature type="transmembrane region" description="Helical" evidence="1">
    <location>
        <begin position="234"/>
        <end position="257"/>
    </location>
</feature>
<comment type="caution">
    <text evidence="2">The sequence shown here is derived from an EMBL/GenBank/DDBJ whole genome shotgun (WGS) entry which is preliminary data.</text>
</comment>
<dbReference type="AlphaFoldDB" id="A0A497XTP1"/>
<protein>
    <submittedName>
        <fullName evidence="2">Putative permease YjgP/YjgQ family protein</fullName>
    </submittedName>
</protein>
<reference evidence="2 3" key="1">
    <citation type="submission" date="2018-10" db="EMBL/GenBank/DDBJ databases">
        <title>Genomic Encyclopedia of Archaeal and Bacterial Type Strains, Phase II (KMG-II): from individual species to whole genera.</title>
        <authorList>
            <person name="Goeker M."/>
        </authorList>
    </citation>
    <scope>NUCLEOTIDE SEQUENCE [LARGE SCALE GENOMIC DNA]</scope>
    <source>
        <strain evidence="2 3">DSM 16510</strain>
    </source>
</reference>
<organism evidence="2 3">
    <name type="scientific">Hydrogenivirga caldilitoris</name>
    <dbReference type="NCBI Taxonomy" id="246264"/>
    <lineage>
        <taxon>Bacteria</taxon>
        <taxon>Pseudomonadati</taxon>
        <taxon>Aquificota</taxon>
        <taxon>Aquificia</taxon>
        <taxon>Aquificales</taxon>
        <taxon>Aquificaceae</taxon>
        <taxon>Hydrogenivirga</taxon>
    </lineage>
</organism>
<dbReference type="OrthoDB" id="11987at2"/>
<feature type="transmembrane region" description="Helical" evidence="1">
    <location>
        <begin position="50"/>
        <end position="74"/>
    </location>
</feature>
<evidence type="ECO:0000256" key="1">
    <source>
        <dbReference type="SAM" id="Phobius"/>
    </source>
</evidence>
<dbReference type="Proteomes" id="UP000267841">
    <property type="component" value="Unassembled WGS sequence"/>
</dbReference>
<accession>A0A497XTP1</accession>
<feature type="transmembrane region" description="Helical" evidence="1">
    <location>
        <begin position="263"/>
        <end position="282"/>
    </location>
</feature>
<keyword evidence="1" id="KW-1133">Transmembrane helix</keyword>
<evidence type="ECO:0000313" key="3">
    <source>
        <dbReference type="Proteomes" id="UP000267841"/>
    </source>
</evidence>
<keyword evidence="1" id="KW-0472">Membrane</keyword>
<dbReference type="RefSeq" id="WP_121010244.1">
    <property type="nucleotide sequence ID" value="NZ_RCCJ01000001.1"/>
</dbReference>
<sequence>MLRALILWKVTRSTYTIALVLAFILFMVQIFKIGFILFGLPLTSSLSFSLVWFVYYGFFFIPDGLIAAIATSVYELKEKRLLHVLYSFHLSPRKLFTLFALPALVFFLLSGALSFFIFEEQVSFARRGLLIQYKDKLFENLPEKTFLSSGDVVIYAEKREGKEIKNIFLKYRNTHILAQSAVYEGNGRFLFTGGSLLTKERGKYFLMEFQRYWLDTEEFLSAEIREKKIRKERVMNLANTLSILPALLFSFFGVLRFCKTHTQVYYLIALGIILHQLFLFGLRVSL</sequence>
<keyword evidence="3" id="KW-1185">Reference proteome</keyword>
<feature type="transmembrane region" description="Helical" evidence="1">
    <location>
        <begin position="15"/>
        <end position="38"/>
    </location>
</feature>
<gene>
    <name evidence="2" type="ORF">BCF55_0777</name>
</gene>